<reference evidence="1 2" key="1">
    <citation type="submission" date="2020-02" db="EMBL/GenBank/DDBJ databases">
        <authorList>
            <person name="Li X.-J."/>
            <person name="Feng X.-M."/>
        </authorList>
    </citation>
    <scope>NUCLEOTIDE SEQUENCE [LARGE SCALE GENOMIC DNA]</scope>
    <source>
        <strain evidence="1 2">CGMCC 4.7225</strain>
    </source>
</reference>
<evidence type="ECO:0008006" key="3">
    <source>
        <dbReference type="Google" id="ProtNLM"/>
    </source>
</evidence>
<accession>A0A6N9YPA4</accession>
<evidence type="ECO:0000313" key="2">
    <source>
        <dbReference type="Proteomes" id="UP000469185"/>
    </source>
</evidence>
<keyword evidence="2" id="KW-1185">Reference proteome</keyword>
<sequence length="139" mass="15375">MARSTSFRIDDVAKQKLAARAARDGVSATSLLERLITEGVDQLDYPGIVFRGPAHDRRAALAAGPDVWEIIARLRELDGSQEHRIATLSAESDLHPRLIRIAIDYAAENPDGIRERIDRNAAMAEHSRQAAQQREVLLA</sequence>
<gene>
    <name evidence="1" type="ORF">G1H11_15735</name>
</gene>
<dbReference type="Proteomes" id="UP000469185">
    <property type="component" value="Unassembled WGS sequence"/>
</dbReference>
<organism evidence="1 2">
    <name type="scientific">Phytoactinopolyspora alkaliphila</name>
    <dbReference type="NCBI Taxonomy" id="1783498"/>
    <lineage>
        <taxon>Bacteria</taxon>
        <taxon>Bacillati</taxon>
        <taxon>Actinomycetota</taxon>
        <taxon>Actinomycetes</taxon>
        <taxon>Jiangellales</taxon>
        <taxon>Jiangellaceae</taxon>
        <taxon>Phytoactinopolyspora</taxon>
    </lineage>
</organism>
<proteinExistence type="predicted"/>
<protein>
    <recommendedName>
        <fullName evidence="3">CopG family transcriptional regulator</fullName>
    </recommendedName>
</protein>
<dbReference type="AlphaFoldDB" id="A0A6N9YPA4"/>
<evidence type="ECO:0000313" key="1">
    <source>
        <dbReference type="EMBL" id="NED96760.1"/>
    </source>
</evidence>
<dbReference type="EMBL" id="JAAGOB010000008">
    <property type="protein sequence ID" value="NED96760.1"/>
    <property type="molecule type" value="Genomic_DNA"/>
</dbReference>
<name>A0A6N9YPA4_9ACTN</name>
<comment type="caution">
    <text evidence="1">The sequence shown here is derived from an EMBL/GenBank/DDBJ whole genome shotgun (WGS) entry which is preliminary data.</text>
</comment>